<sequence>MSVKDTKTQEQSQEVALLGDGAVFVKRTESGLVKAVKAQIKLDEKKGHLAEIQGKVMITGAGYNEMNKVAGVSVITPEKITLPDGSMVVNPYPIIDPVSGSISKVWVKKMAIGLSPIGNLVITTSTLLYDIQMYFVQDLVKKIKFNAAAGRLCMESMLTDQDKQKGIFYRIEGDLGVWADFSHKEILTCIETFVQNKLFAERKAQTIAERNAMKKHPALATTLVVPTGPEKARTAVVNVVGFSHDFSQQELLDIAQKAVDGEPITVNNKKVEVIDIPSSELTEEDLATSIDEEENQEGSNGGDLL</sequence>
<keyword evidence="3" id="KW-1185">Reference proteome</keyword>
<evidence type="ECO:0000313" key="3">
    <source>
        <dbReference type="Proteomes" id="UP000005104"/>
    </source>
</evidence>
<accession>H5XZX7</accession>
<evidence type="ECO:0000256" key="1">
    <source>
        <dbReference type="SAM" id="MobiDB-lite"/>
    </source>
</evidence>
<feature type="compositionally biased region" description="Acidic residues" evidence="1">
    <location>
        <begin position="282"/>
        <end position="296"/>
    </location>
</feature>
<protein>
    <submittedName>
        <fullName evidence="2">Uncharacterized protein</fullName>
    </submittedName>
</protein>
<dbReference type="RefSeq" id="WP_007787440.1">
    <property type="nucleotide sequence ID" value="NZ_CM001441.1"/>
</dbReference>
<dbReference type="EMBL" id="CM001441">
    <property type="protein sequence ID" value="EHQ92173.1"/>
    <property type="molecule type" value="Genomic_DNA"/>
</dbReference>
<reference evidence="2 3" key="1">
    <citation type="submission" date="2011-11" db="EMBL/GenBank/DDBJ databases">
        <title>The Noncontiguous Finished genome of Desulfosporosinus youngiae DSM 17734.</title>
        <authorList>
            <consortium name="US DOE Joint Genome Institute (JGI-PGF)"/>
            <person name="Lucas S."/>
            <person name="Han J."/>
            <person name="Lapidus A."/>
            <person name="Cheng J.-F."/>
            <person name="Goodwin L."/>
            <person name="Pitluck S."/>
            <person name="Peters L."/>
            <person name="Ovchinnikova G."/>
            <person name="Lu M."/>
            <person name="Land M.L."/>
            <person name="Hauser L."/>
            <person name="Pester M."/>
            <person name="Spring S."/>
            <person name="Ollivier B."/>
            <person name="Rattei T."/>
            <person name="Klenk H.-P."/>
            <person name="Wagner M."/>
            <person name="Loy A."/>
            <person name="Woyke T.J."/>
        </authorList>
    </citation>
    <scope>NUCLEOTIDE SEQUENCE [LARGE SCALE GENOMIC DNA]</scope>
    <source>
        <strain evidence="2 3">DSM 17734</strain>
    </source>
</reference>
<dbReference type="AlphaFoldDB" id="H5XZX7"/>
<evidence type="ECO:0000313" key="2">
    <source>
        <dbReference type="EMBL" id="EHQ92173.1"/>
    </source>
</evidence>
<feature type="region of interest" description="Disordered" evidence="1">
    <location>
        <begin position="282"/>
        <end position="305"/>
    </location>
</feature>
<gene>
    <name evidence="2" type="ORF">DesyoDRAFT_5243</name>
</gene>
<name>H5XZX7_9FIRM</name>
<dbReference type="OrthoDB" id="2989119at2"/>
<dbReference type="HOGENOM" id="CLU_911314_0_0_9"/>
<organism evidence="2 3">
    <name type="scientific">Desulfosporosinus youngiae DSM 17734</name>
    <dbReference type="NCBI Taxonomy" id="768710"/>
    <lineage>
        <taxon>Bacteria</taxon>
        <taxon>Bacillati</taxon>
        <taxon>Bacillota</taxon>
        <taxon>Clostridia</taxon>
        <taxon>Eubacteriales</taxon>
        <taxon>Desulfitobacteriaceae</taxon>
        <taxon>Desulfosporosinus</taxon>
    </lineage>
</organism>
<proteinExistence type="predicted"/>
<dbReference type="Proteomes" id="UP000005104">
    <property type="component" value="Chromosome"/>
</dbReference>
<dbReference type="STRING" id="768710.DesyoDRAFT_5243"/>